<evidence type="ECO:0000256" key="3">
    <source>
        <dbReference type="ARBA" id="ARBA00022763"/>
    </source>
</evidence>
<keyword evidence="5 9" id="KW-0067">ATP-binding</keyword>
<evidence type="ECO:0000256" key="2">
    <source>
        <dbReference type="ARBA" id="ARBA00022741"/>
    </source>
</evidence>
<dbReference type="SUPFAM" id="SSF46785">
    <property type="entry name" value="Winged helix' DNA-binding domain"/>
    <property type="match status" value="1"/>
</dbReference>
<dbReference type="InterPro" id="IPR008824">
    <property type="entry name" value="RuvB-like_N"/>
</dbReference>
<dbReference type="CDD" id="cd00009">
    <property type="entry name" value="AAA"/>
    <property type="match status" value="1"/>
</dbReference>
<evidence type="ECO:0000256" key="6">
    <source>
        <dbReference type="ARBA" id="ARBA00023125"/>
    </source>
</evidence>
<gene>
    <name evidence="9" type="primary">ruvB</name>
    <name evidence="12" type="ORF">AVDCRST_MAG14-1892</name>
</gene>
<dbReference type="HAMAP" id="MF_00016">
    <property type="entry name" value="DNA_HJ_migration_RuvB"/>
    <property type="match status" value="1"/>
</dbReference>
<comment type="subcellular location">
    <subcellularLocation>
        <location evidence="9">Cytoplasm</location>
    </subcellularLocation>
</comment>
<dbReference type="InterPro" id="IPR003593">
    <property type="entry name" value="AAA+_ATPase"/>
</dbReference>
<comment type="catalytic activity">
    <reaction evidence="9">
        <text>ATP + H2O = ADP + phosphate + H(+)</text>
        <dbReference type="Rhea" id="RHEA:13065"/>
        <dbReference type="ChEBI" id="CHEBI:15377"/>
        <dbReference type="ChEBI" id="CHEBI:15378"/>
        <dbReference type="ChEBI" id="CHEBI:30616"/>
        <dbReference type="ChEBI" id="CHEBI:43474"/>
        <dbReference type="ChEBI" id="CHEBI:456216"/>
    </reaction>
</comment>
<dbReference type="Gene3D" id="1.10.10.10">
    <property type="entry name" value="Winged helix-like DNA-binding domain superfamily/Winged helix DNA-binding domain"/>
    <property type="match status" value="1"/>
</dbReference>
<evidence type="ECO:0000256" key="8">
    <source>
        <dbReference type="ARBA" id="ARBA00023204"/>
    </source>
</evidence>
<feature type="binding site" evidence="9">
    <location>
        <begin position="173"/>
        <end position="175"/>
    </location>
    <ligand>
        <name>ATP</name>
        <dbReference type="ChEBI" id="CHEBI:30616"/>
    </ligand>
</feature>
<feature type="binding site" evidence="9">
    <location>
        <position position="65"/>
    </location>
    <ligand>
        <name>ATP</name>
        <dbReference type="ChEBI" id="CHEBI:30616"/>
    </ligand>
</feature>
<dbReference type="GO" id="GO:0009378">
    <property type="term" value="F:four-way junction helicase activity"/>
    <property type="evidence" value="ECO:0007669"/>
    <property type="project" value="InterPro"/>
</dbReference>
<evidence type="ECO:0000256" key="5">
    <source>
        <dbReference type="ARBA" id="ARBA00022840"/>
    </source>
</evidence>
<dbReference type="GO" id="GO:0048476">
    <property type="term" value="C:Holliday junction resolvase complex"/>
    <property type="evidence" value="ECO:0007669"/>
    <property type="project" value="UniProtKB-UniRule"/>
</dbReference>
<feature type="binding site" evidence="9">
    <location>
        <position position="110"/>
    </location>
    <ligand>
        <name>ATP</name>
        <dbReference type="ChEBI" id="CHEBI:30616"/>
    </ligand>
</feature>
<dbReference type="Gene3D" id="3.40.50.300">
    <property type="entry name" value="P-loop containing nucleotide triphosphate hydrolases"/>
    <property type="match status" value="1"/>
</dbReference>
<accession>A0A6J4R3C3</accession>
<evidence type="ECO:0000256" key="1">
    <source>
        <dbReference type="ARBA" id="ARBA00022490"/>
    </source>
</evidence>
<dbReference type="NCBIfam" id="TIGR00635">
    <property type="entry name" value="ruvB"/>
    <property type="match status" value="1"/>
</dbReference>
<feature type="region of interest" description="Disordered" evidence="10">
    <location>
        <begin position="1"/>
        <end position="66"/>
    </location>
</feature>
<feature type="binding site" evidence="9">
    <location>
        <position position="112"/>
    </location>
    <ligand>
        <name>ATP</name>
        <dbReference type="ChEBI" id="CHEBI:30616"/>
    </ligand>
</feature>
<dbReference type="InterPro" id="IPR036388">
    <property type="entry name" value="WH-like_DNA-bd_sf"/>
</dbReference>
<keyword evidence="1 9" id="KW-0963">Cytoplasm</keyword>
<evidence type="ECO:0000256" key="4">
    <source>
        <dbReference type="ARBA" id="ARBA00022801"/>
    </source>
</evidence>
<dbReference type="PANTHER" id="PTHR42848">
    <property type="match status" value="1"/>
</dbReference>
<dbReference type="EC" id="3.6.4.-" evidence="9"/>
<dbReference type="InterPro" id="IPR027417">
    <property type="entry name" value="P-loop_NTPase"/>
</dbReference>
<keyword evidence="7 9" id="KW-0233">DNA recombination</keyword>
<reference evidence="12" key="1">
    <citation type="submission" date="2020-02" db="EMBL/GenBank/DDBJ databases">
        <authorList>
            <person name="Meier V. D."/>
        </authorList>
    </citation>
    <scope>NUCLEOTIDE SEQUENCE</scope>
    <source>
        <strain evidence="12">AVDCRST_MAG14</strain>
    </source>
</reference>
<evidence type="ECO:0000256" key="10">
    <source>
        <dbReference type="SAM" id="MobiDB-lite"/>
    </source>
</evidence>
<comment type="function">
    <text evidence="9">The RuvA-RuvB-RuvC complex processes Holliday junction (HJ) DNA during genetic recombination and DNA repair, while the RuvA-RuvB complex plays an important role in the rescue of blocked DNA replication forks via replication fork reversal (RFR). RuvA specifically binds to HJ cruciform DNA, conferring on it an open structure. The RuvB hexamer acts as an ATP-dependent pump, pulling dsDNA into and through the RuvAB complex. RuvB forms 2 homohexamers on either side of HJ DNA bound by 1 or 2 RuvA tetramers; 4 subunits per hexamer contact DNA at a time. Coordinated motions by a converter formed by DNA-disengaged RuvB subunits stimulates ATP hydrolysis and nucleotide exchange. Immobilization of the converter enables RuvB to convert the ATP-contained energy into a lever motion, pulling 2 nucleotides of DNA out of the RuvA tetramer per ATP hydrolyzed, thus driving DNA branch migration. The RuvB motors rotate together with the DNA substrate, which together with the progressing nucleotide cycle form the mechanistic basis for DNA recombination by continuous HJ branch migration. Branch migration allows RuvC to scan DNA until it finds its consensus sequence, where it cleaves and resolves cruciform DNA.</text>
</comment>
<dbReference type="GO" id="GO:0006310">
    <property type="term" value="P:DNA recombination"/>
    <property type="evidence" value="ECO:0007669"/>
    <property type="project" value="UniProtKB-UniRule"/>
</dbReference>
<feature type="binding site" evidence="9">
    <location>
        <position position="263"/>
    </location>
    <ligand>
        <name>ATP</name>
        <dbReference type="ChEBI" id="CHEBI:30616"/>
    </ligand>
</feature>
<feature type="binding site" evidence="9">
    <location>
        <position position="111"/>
    </location>
    <ligand>
        <name>Mg(2+)</name>
        <dbReference type="ChEBI" id="CHEBI:18420"/>
    </ligand>
</feature>
<keyword evidence="6 9" id="KW-0238">DNA-binding</keyword>
<dbReference type="InterPro" id="IPR008823">
    <property type="entry name" value="RuvB_wg_C"/>
</dbReference>
<dbReference type="PANTHER" id="PTHR42848:SF1">
    <property type="entry name" value="HOLLIDAY JUNCTION BRANCH MIGRATION COMPLEX SUBUNIT RUVB"/>
    <property type="match status" value="1"/>
</dbReference>
<proteinExistence type="inferred from homology"/>
<dbReference type="EMBL" id="CADCVG010000079">
    <property type="protein sequence ID" value="CAA9457795.1"/>
    <property type="molecule type" value="Genomic_DNA"/>
</dbReference>
<feature type="binding site" evidence="9">
    <location>
        <position position="66"/>
    </location>
    <ligand>
        <name>ATP</name>
        <dbReference type="ChEBI" id="CHEBI:30616"/>
    </ligand>
</feature>
<feature type="region of interest" description="Head domain (RuvB-H)" evidence="9">
    <location>
        <begin position="300"/>
        <end position="376"/>
    </location>
</feature>
<dbReference type="SUPFAM" id="SSF52540">
    <property type="entry name" value="P-loop containing nucleoside triphosphate hydrolases"/>
    <property type="match status" value="1"/>
</dbReference>
<evidence type="ECO:0000259" key="11">
    <source>
        <dbReference type="SMART" id="SM00382"/>
    </source>
</evidence>
<keyword evidence="2 9" id="KW-0547">Nucleotide-binding</keyword>
<comment type="caution">
    <text evidence="9">Lacks conserved residue(s) required for the propagation of feature annotation.</text>
</comment>
<dbReference type="GO" id="GO:0000400">
    <property type="term" value="F:four-way junction DNA binding"/>
    <property type="evidence" value="ECO:0007669"/>
    <property type="project" value="UniProtKB-UniRule"/>
</dbReference>
<dbReference type="NCBIfam" id="NF000868">
    <property type="entry name" value="PRK00080.1"/>
    <property type="match status" value="1"/>
</dbReference>
<dbReference type="AlphaFoldDB" id="A0A6J4R3C3"/>
<feature type="region of interest" description="Small ATPAse domain (RuvB-S)" evidence="9">
    <location>
        <begin position="227"/>
        <end position="297"/>
    </location>
</feature>
<feature type="binding site" evidence="9">
    <location>
        <position position="111"/>
    </location>
    <ligand>
        <name>ATP</name>
        <dbReference type="ChEBI" id="CHEBI:30616"/>
    </ligand>
</feature>
<dbReference type="GO" id="GO:0006281">
    <property type="term" value="P:DNA repair"/>
    <property type="evidence" value="ECO:0007669"/>
    <property type="project" value="UniProtKB-UniRule"/>
</dbReference>
<dbReference type="InterPro" id="IPR041445">
    <property type="entry name" value="AAA_lid_4"/>
</dbReference>
<dbReference type="Pfam" id="PF05496">
    <property type="entry name" value="RuvB_N"/>
    <property type="match status" value="1"/>
</dbReference>
<organism evidence="12">
    <name type="scientific">uncultured Rubrobacteraceae bacterium</name>
    <dbReference type="NCBI Taxonomy" id="349277"/>
    <lineage>
        <taxon>Bacteria</taxon>
        <taxon>Bacillati</taxon>
        <taxon>Actinomycetota</taxon>
        <taxon>Rubrobacteria</taxon>
        <taxon>Rubrobacterales</taxon>
        <taxon>Rubrobacteraceae</taxon>
        <taxon>environmental samples</taxon>
    </lineage>
</organism>
<name>A0A6J4R3C3_9ACTN</name>
<dbReference type="InterPro" id="IPR004605">
    <property type="entry name" value="DNA_helicase_Holl-junc_RuvB"/>
</dbReference>
<feature type="domain" description="AAA+ ATPase" evidence="11">
    <location>
        <begin position="96"/>
        <end position="229"/>
    </location>
</feature>
<dbReference type="GO" id="GO:0005737">
    <property type="term" value="C:cytoplasm"/>
    <property type="evidence" value="ECO:0007669"/>
    <property type="project" value="UniProtKB-SubCell"/>
</dbReference>
<feature type="binding site" evidence="9">
    <location>
        <position position="360"/>
    </location>
    <ligand>
        <name>DNA</name>
        <dbReference type="ChEBI" id="CHEBI:16991"/>
    </ligand>
</feature>
<feature type="binding site" evidence="9">
    <location>
        <position position="355"/>
    </location>
    <ligand>
        <name>DNA</name>
        <dbReference type="ChEBI" id="CHEBI:16991"/>
    </ligand>
</feature>
<feature type="compositionally biased region" description="Acidic residues" evidence="10">
    <location>
        <begin position="19"/>
        <end position="29"/>
    </location>
</feature>
<dbReference type="Gene3D" id="1.10.8.60">
    <property type="match status" value="1"/>
</dbReference>
<feature type="binding site" evidence="9">
    <location>
        <position position="107"/>
    </location>
    <ligand>
        <name>ATP</name>
        <dbReference type="ChEBI" id="CHEBI:30616"/>
    </ligand>
</feature>
<evidence type="ECO:0000256" key="7">
    <source>
        <dbReference type="ARBA" id="ARBA00023172"/>
    </source>
</evidence>
<comment type="similarity">
    <text evidence="9">Belongs to the RuvB family.</text>
</comment>
<dbReference type="GO" id="GO:0005524">
    <property type="term" value="F:ATP binding"/>
    <property type="evidence" value="ECO:0007669"/>
    <property type="project" value="UniProtKB-UniRule"/>
</dbReference>
<comment type="domain">
    <text evidence="9">Has 3 domains, the large (RuvB-L) and small ATPase (RuvB-S) domains and the C-terminal head (RuvB-H) domain. The head domain binds DNA, while the ATPase domains jointly bind ATP, ADP or are empty depending on the state of the subunit in the translocation cycle. During a single DNA translocation step the structure of each domain remains the same, but their relative positions change.</text>
</comment>
<sequence length="376" mass="40929">MSSEDRGGNRRPASGPGEDWNDGMEEMDDFTVRGGDAAHEDITGAANTERPLDPMEDAEGDEPTLRPRSLDEFIGQEALKENLRIFVEAAKRRGEALDHMLLAGPPGLGKTSLCRILATEMGVDISVTSGPSLERAGDMAAILTSLEEGDFLFIDEIHRLNRQIEEVLYPAMEDFAMDIVLGQGPSARTIRMDVPPFTLVGATTRTGLMTKPLLDRFGFNARLDYYAPEDLKKIVVRNASILKIPVTDAGAHELSTRSRGTPRIANRLLRRVRDYAEVVGDGTIDEETAKAALAMQGVDGLGLDPIDREYLGLIIRKFDGGPVGVGTISVALGEARDTVEDVYEPYLLQSGLIQRTSRGRVATNRAYDHLGVPLPG</sequence>
<feature type="binding site" evidence="9">
    <location>
        <position position="216"/>
    </location>
    <ligand>
        <name>ATP</name>
        <dbReference type="ChEBI" id="CHEBI:30616"/>
    </ligand>
</feature>
<evidence type="ECO:0000256" key="9">
    <source>
        <dbReference type="HAMAP-Rule" id="MF_00016"/>
    </source>
</evidence>
<feature type="binding site" evidence="9">
    <location>
        <position position="336"/>
    </location>
    <ligand>
        <name>DNA</name>
        <dbReference type="ChEBI" id="CHEBI:16991"/>
    </ligand>
</feature>
<feature type="binding site" evidence="9">
    <location>
        <position position="226"/>
    </location>
    <ligand>
        <name>ATP</name>
        <dbReference type="ChEBI" id="CHEBI:30616"/>
    </ligand>
</feature>
<evidence type="ECO:0000313" key="12">
    <source>
        <dbReference type="EMBL" id="CAA9457795.1"/>
    </source>
</evidence>
<dbReference type="InterPro" id="IPR036390">
    <property type="entry name" value="WH_DNA-bd_sf"/>
</dbReference>
<keyword evidence="4 9" id="KW-0378">Hydrolase</keyword>
<comment type="subunit">
    <text evidence="9">Homohexamer. Forms an RuvA(8)-RuvB(12)-Holliday junction (HJ) complex. HJ DNA is sandwiched between 2 RuvA tetramers; dsDNA enters through RuvA and exits via RuvB. An RuvB hexamer assembles on each DNA strand where it exits the tetramer. Each RuvB hexamer is contacted by two RuvA subunits (via domain III) on 2 adjacent RuvB subunits; this complex drives branch migration. In the full resolvosome a probable DNA-RuvA(4)-RuvB(12)-RuvC(2) complex forms which resolves the HJ.</text>
</comment>
<keyword evidence="8 9" id="KW-0234">DNA repair</keyword>
<dbReference type="GO" id="GO:0016787">
    <property type="term" value="F:hydrolase activity"/>
    <property type="evidence" value="ECO:0007669"/>
    <property type="project" value="UniProtKB-KW"/>
</dbReference>
<dbReference type="Pfam" id="PF05491">
    <property type="entry name" value="WHD_RuvB"/>
    <property type="match status" value="1"/>
</dbReference>
<dbReference type="Pfam" id="PF17864">
    <property type="entry name" value="AAA_lid_4"/>
    <property type="match status" value="1"/>
</dbReference>
<protein>
    <recommendedName>
        <fullName evidence="9">Holliday junction branch migration complex subunit RuvB</fullName>
        <ecNumber evidence="9">3.6.4.-</ecNumber>
    </recommendedName>
</protein>
<dbReference type="SMART" id="SM00382">
    <property type="entry name" value="AAA"/>
    <property type="match status" value="1"/>
</dbReference>
<keyword evidence="3 9" id="KW-0227">DNA damage</keyword>